<dbReference type="Gene3D" id="2.60.120.620">
    <property type="entry name" value="q2cbj1_9rhob like domain"/>
    <property type="match status" value="1"/>
</dbReference>
<organism evidence="3 4">
    <name type="scientific">Amycolatopsis bullii</name>
    <dbReference type="NCBI Taxonomy" id="941987"/>
    <lineage>
        <taxon>Bacteria</taxon>
        <taxon>Bacillati</taxon>
        <taxon>Actinomycetota</taxon>
        <taxon>Actinomycetes</taxon>
        <taxon>Pseudonocardiales</taxon>
        <taxon>Pseudonocardiaceae</taxon>
        <taxon>Amycolatopsis</taxon>
    </lineage>
</organism>
<keyword evidence="4" id="KW-1185">Reference proteome</keyword>
<name>A0ABQ3KB74_9PSEU</name>
<comment type="caution">
    <text evidence="3">The sequence shown here is derived from an EMBL/GenBank/DDBJ whole genome shotgun (WGS) entry which is preliminary data.</text>
</comment>
<sequence>MLVRQGGDRFLVIDDFLDDETLGEVRKLMARSTVSQVDSVIYPDTDGFAYRSKGTVFDGTADVDRGTGRPKAYELIRRRVAAEPEIFGAVGEDWDRIGFTFWQYPAGSRLSWHNDTGGGRTGEFILFLHETWKTSWGGELMILDEEPPQDGDGDGDFVSRMEKRVRRSAAHPTAIVPLPNRLVLVKAGTVHQINRVDPTADGRRCTLTGFVSKKPRQSSSEVRNALLELAGDTAGSRT</sequence>
<keyword evidence="1" id="KW-0560">Oxidoreductase</keyword>
<gene>
    <name evidence="3" type="ORF">GCM10017567_31870</name>
</gene>
<dbReference type="Pfam" id="PF13640">
    <property type="entry name" value="2OG-FeII_Oxy_3"/>
    <property type="match status" value="1"/>
</dbReference>
<proteinExistence type="inferred from homology"/>
<dbReference type="RefSeq" id="WP_191310681.1">
    <property type="nucleotide sequence ID" value="NZ_BNAW01000011.1"/>
</dbReference>
<evidence type="ECO:0000259" key="2">
    <source>
        <dbReference type="PROSITE" id="PS51471"/>
    </source>
</evidence>
<feature type="domain" description="Fe2OG dioxygenase" evidence="2">
    <location>
        <begin position="93"/>
        <end position="213"/>
    </location>
</feature>
<dbReference type="InterPro" id="IPR044862">
    <property type="entry name" value="Pro_4_hyd_alph_FE2OG_OXY"/>
</dbReference>
<evidence type="ECO:0000313" key="3">
    <source>
        <dbReference type="EMBL" id="GHG12128.1"/>
    </source>
</evidence>
<reference evidence="4" key="1">
    <citation type="journal article" date="2019" name="Int. J. Syst. Evol. Microbiol.">
        <title>The Global Catalogue of Microorganisms (GCM) 10K type strain sequencing project: providing services to taxonomists for standard genome sequencing and annotation.</title>
        <authorList>
            <consortium name="The Broad Institute Genomics Platform"/>
            <consortium name="The Broad Institute Genome Sequencing Center for Infectious Disease"/>
            <person name="Wu L."/>
            <person name="Ma J."/>
        </authorList>
    </citation>
    <scope>NUCLEOTIDE SEQUENCE [LARGE SCALE GENOMIC DNA]</scope>
    <source>
        <strain evidence="4">CGMCC 4.7680</strain>
    </source>
</reference>
<dbReference type="PROSITE" id="PS51471">
    <property type="entry name" value="FE2OG_OXY"/>
    <property type="match status" value="1"/>
</dbReference>
<dbReference type="Proteomes" id="UP000649955">
    <property type="component" value="Unassembled WGS sequence"/>
</dbReference>
<dbReference type="InterPro" id="IPR005123">
    <property type="entry name" value="Oxoglu/Fe-dep_dioxygenase_dom"/>
</dbReference>
<evidence type="ECO:0000313" key="4">
    <source>
        <dbReference type="Proteomes" id="UP000649955"/>
    </source>
</evidence>
<protein>
    <recommendedName>
        <fullName evidence="2">Fe2OG dioxygenase domain-containing protein</fullName>
    </recommendedName>
</protein>
<keyword evidence="1" id="KW-0408">Iron</keyword>
<keyword evidence="1" id="KW-0479">Metal-binding</keyword>
<accession>A0ABQ3KB74</accession>
<dbReference type="EMBL" id="BNAW01000011">
    <property type="protein sequence ID" value="GHG12128.1"/>
    <property type="molecule type" value="Genomic_DNA"/>
</dbReference>
<evidence type="ECO:0000256" key="1">
    <source>
        <dbReference type="RuleBase" id="RU003682"/>
    </source>
</evidence>
<comment type="similarity">
    <text evidence="1">Belongs to the iron/ascorbate-dependent oxidoreductase family.</text>
</comment>